<dbReference type="AlphaFoldDB" id="A0AAV0PFG3"/>
<dbReference type="InterPro" id="IPR031330">
    <property type="entry name" value="Gly_Hdrlase_35_cat"/>
</dbReference>
<dbReference type="PRINTS" id="PR00742">
    <property type="entry name" value="GLHYDRLASE35"/>
</dbReference>
<reference evidence="5" key="1">
    <citation type="submission" date="2022-08" db="EMBL/GenBank/DDBJ databases">
        <authorList>
            <person name="Gutierrez-Valencia J."/>
        </authorList>
    </citation>
    <scope>NUCLEOTIDE SEQUENCE</scope>
</reference>
<dbReference type="PANTHER" id="PTHR23421">
    <property type="entry name" value="BETA-GALACTOSIDASE RELATED"/>
    <property type="match status" value="1"/>
</dbReference>
<dbReference type="SUPFAM" id="SSF51445">
    <property type="entry name" value="(Trans)glycosidases"/>
    <property type="match status" value="1"/>
</dbReference>
<protein>
    <recommendedName>
        <fullName evidence="3">beta-galactosidase</fullName>
        <ecNumber evidence="3">3.2.1.23</ecNumber>
    </recommendedName>
</protein>
<evidence type="ECO:0000313" key="6">
    <source>
        <dbReference type="Proteomes" id="UP001154282"/>
    </source>
</evidence>
<name>A0AAV0PFG3_9ROSI</name>
<proteinExistence type="inferred from homology"/>
<evidence type="ECO:0000313" key="5">
    <source>
        <dbReference type="EMBL" id="CAI0468998.1"/>
    </source>
</evidence>
<dbReference type="Gene3D" id="3.20.20.80">
    <property type="entry name" value="Glycosidases"/>
    <property type="match status" value="2"/>
</dbReference>
<dbReference type="EMBL" id="CAMGYJ010000008">
    <property type="protein sequence ID" value="CAI0468998.1"/>
    <property type="molecule type" value="Genomic_DNA"/>
</dbReference>
<evidence type="ECO:0000256" key="1">
    <source>
        <dbReference type="ARBA" id="ARBA00001412"/>
    </source>
</evidence>
<dbReference type="GO" id="GO:0005975">
    <property type="term" value="P:carbohydrate metabolic process"/>
    <property type="evidence" value="ECO:0007669"/>
    <property type="project" value="InterPro"/>
</dbReference>
<dbReference type="EC" id="3.2.1.23" evidence="3"/>
<dbReference type="GO" id="GO:0004565">
    <property type="term" value="F:beta-galactosidase activity"/>
    <property type="evidence" value="ECO:0007669"/>
    <property type="project" value="UniProtKB-EC"/>
</dbReference>
<comment type="catalytic activity">
    <reaction evidence="1">
        <text>Hydrolysis of terminal non-reducing beta-D-galactose residues in beta-D-galactosides.</text>
        <dbReference type="EC" id="3.2.1.23"/>
    </reaction>
</comment>
<evidence type="ECO:0000259" key="4">
    <source>
        <dbReference type="Pfam" id="PF01301"/>
    </source>
</evidence>
<sequence length="143" mass="16230">MWPEAIRLAKEGGANTIDTYVFWNVHEIEPDIYNFAGRNDLVRFVKLVQEAGLFLMLRIGPFIGAEWNYGIENEYGHLQGFYGVGHNYSDWAARMAVSKDIGVPWIMCREGDALDPVVSLSEHSSTIKSSYRVQIFMTPQSPI</sequence>
<dbReference type="InterPro" id="IPR001944">
    <property type="entry name" value="Glycoside_Hdrlase_35"/>
</dbReference>
<organism evidence="5 6">
    <name type="scientific">Linum tenue</name>
    <dbReference type="NCBI Taxonomy" id="586396"/>
    <lineage>
        <taxon>Eukaryota</taxon>
        <taxon>Viridiplantae</taxon>
        <taxon>Streptophyta</taxon>
        <taxon>Embryophyta</taxon>
        <taxon>Tracheophyta</taxon>
        <taxon>Spermatophyta</taxon>
        <taxon>Magnoliopsida</taxon>
        <taxon>eudicotyledons</taxon>
        <taxon>Gunneridae</taxon>
        <taxon>Pentapetalae</taxon>
        <taxon>rosids</taxon>
        <taxon>fabids</taxon>
        <taxon>Malpighiales</taxon>
        <taxon>Linaceae</taxon>
        <taxon>Linum</taxon>
    </lineage>
</organism>
<dbReference type="InterPro" id="IPR017853">
    <property type="entry name" value="GH"/>
</dbReference>
<evidence type="ECO:0000256" key="3">
    <source>
        <dbReference type="ARBA" id="ARBA00012756"/>
    </source>
</evidence>
<comment type="similarity">
    <text evidence="2">Belongs to the glycosyl hydrolase 35 family.</text>
</comment>
<accession>A0AAV0PFG3</accession>
<evidence type="ECO:0000256" key="2">
    <source>
        <dbReference type="ARBA" id="ARBA00009809"/>
    </source>
</evidence>
<dbReference type="Proteomes" id="UP001154282">
    <property type="component" value="Unassembled WGS sequence"/>
</dbReference>
<comment type="caution">
    <text evidence="5">The sequence shown here is derived from an EMBL/GenBank/DDBJ whole genome shotgun (WGS) entry which is preliminary data.</text>
</comment>
<keyword evidence="6" id="KW-1185">Reference proteome</keyword>
<dbReference type="Pfam" id="PF01301">
    <property type="entry name" value="Glyco_hydro_35"/>
    <property type="match status" value="1"/>
</dbReference>
<feature type="domain" description="Glycoside hydrolase 35 catalytic" evidence="4">
    <location>
        <begin position="1"/>
        <end position="70"/>
    </location>
</feature>
<gene>
    <name evidence="5" type="ORF">LITE_LOCUS38016</name>
</gene>